<evidence type="ECO:0000313" key="13">
    <source>
        <dbReference type="EMBL" id="AHF00980.1"/>
    </source>
</evidence>
<dbReference type="GO" id="GO:0006935">
    <property type="term" value="P:chemotaxis"/>
    <property type="evidence" value="ECO:0007669"/>
    <property type="project" value="UniProtKB-KW"/>
</dbReference>
<protein>
    <submittedName>
        <fullName evidence="13">Chemotaxis protein</fullName>
    </submittedName>
</protein>
<evidence type="ECO:0000256" key="3">
    <source>
        <dbReference type="ARBA" id="ARBA00022481"/>
    </source>
</evidence>
<evidence type="ECO:0000256" key="2">
    <source>
        <dbReference type="ARBA" id="ARBA00022475"/>
    </source>
</evidence>
<evidence type="ECO:0000256" key="11">
    <source>
        <dbReference type="SAM" id="Phobius"/>
    </source>
</evidence>
<keyword evidence="7 11" id="KW-0472">Membrane</keyword>
<dbReference type="GO" id="GO:0005886">
    <property type="term" value="C:plasma membrane"/>
    <property type="evidence" value="ECO:0007669"/>
    <property type="project" value="UniProtKB-SubCell"/>
</dbReference>
<dbReference type="InterPro" id="IPR004089">
    <property type="entry name" value="MCPsignal_dom"/>
</dbReference>
<dbReference type="EMBL" id="CP007030">
    <property type="protein sequence ID" value="AHF00980.1"/>
    <property type="molecule type" value="Genomic_DNA"/>
</dbReference>
<dbReference type="GO" id="GO:0007165">
    <property type="term" value="P:signal transduction"/>
    <property type="evidence" value="ECO:0007669"/>
    <property type="project" value="UniProtKB-KW"/>
</dbReference>
<keyword evidence="5 11" id="KW-0812">Transmembrane</keyword>
<organism evidence="13 14">
    <name type="scientific">Thiomicrospira aerophila AL3</name>
    <dbReference type="NCBI Taxonomy" id="717772"/>
    <lineage>
        <taxon>Bacteria</taxon>
        <taxon>Pseudomonadati</taxon>
        <taxon>Pseudomonadota</taxon>
        <taxon>Gammaproteobacteria</taxon>
        <taxon>Thiotrichales</taxon>
        <taxon>Piscirickettsiaceae</taxon>
        <taxon>Thiomicrospira</taxon>
    </lineage>
</organism>
<reference evidence="13 14" key="1">
    <citation type="submission" date="2013-12" db="EMBL/GenBank/DDBJ databases">
        <authorList>
            <consortium name="DOE Joint Genome Institute"/>
            <person name="Kappler U."/>
            <person name="Huntemann M."/>
            <person name="Han J."/>
            <person name="Chen A."/>
            <person name="Kyrpides N."/>
            <person name="Mavromatis K."/>
            <person name="Markowitz V."/>
            <person name="Palaniappan K."/>
            <person name="Ivanova N."/>
            <person name="Schaumberg A."/>
            <person name="Pati A."/>
            <person name="Liolios K."/>
            <person name="Nordberg H.P."/>
            <person name="Cantor M.N."/>
            <person name="Hua S.X."/>
            <person name="Woyke T."/>
        </authorList>
    </citation>
    <scope>NUCLEOTIDE SEQUENCE [LARGE SCALE GENOMIC DNA]</scope>
    <source>
        <strain evidence="14">AL2</strain>
    </source>
</reference>
<dbReference type="AlphaFoldDB" id="W0DQS9"/>
<dbReference type="OrthoDB" id="5573670at2"/>
<dbReference type="Pfam" id="PF00015">
    <property type="entry name" value="MCPsignal"/>
    <property type="match status" value="1"/>
</dbReference>
<evidence type="ECO:0000256" key="8">
    <source>
        <dbReference type="ARBA" id="ARBA00023224"/>
    </source>
</evidence>
<dbReference type="Gene3D" id="1.10.287.950">
    <property type="entry name" value="Methyl-accepting chemotaxis protein"/>
    <property type="match status" value="1"/>
</dbReference>
<dbReference type="KEGG" id="tao:THIAE_03530"/>
<keyword evidence="3" id="KW-0488">Methylation</keyword>
<dbReference type="SMART" id="SM00283">
    <property type="entry name" value="MA"/>
    <property type="match status" value="1"/>
</dbReference>
<sequence length="423" mass="47322">MAEFIKNFWLGWLLSVLTAISIFWPIPWLTFGLIVVTTLVWTALAWSNLNQKTEQEVNYPTFPIADSANEVSNHSLDSYADDAHLAEHIHNAHQPMVSVVQDMDVAINEEVALVTTELTQAKELVAESIVTLNNSFTGLHEQTKQQYEVVSSLIANLGGGADGMTIQKFSQETKEVLQQLIDMIMNASQRSSVTVTKIDDMVSQIEGIFNLLEDVKGIADQTNLLALNAAIEAARAGEAGRGFAVVADEVRKLSLHSNQLNEQIRLKAQKARQTVDQVHGIVSDMANKDVEQVNTSKSRVDNMLVDLETMNDTISSRLGSMSHLIKGIESSVSDAVRSLQFEDIVRQLIEQVISNLDNLNDFSSEVNQFMVGYQEDPAQTFEEYHQRMTAFIQAIQLKREEIEHKRIKRVNNSSMEEGDIELF</sequence>
<evidence type="ECO:0000313" key="14">
    <source>
        <dbReference type="Proteomes" id="UP000005380"/>
    </source>
</evidence>
<proteinExistence type="inferred from homology"/>
<dbReference type="HOGENOM" id="CLU_043262_1_0_6"/>
<name>W0DQS9_9GAMM</name>
<dbReference type="PANTHER" id="PTHR32089">
    <property type="entry name" value="METHYL-ACCEPTING CHEMOTAXIS PROTEIN MCPB"/>
    <property type="match status" value="1"/>
</dbReference>
<evidence type="ECO:0000256" key="5">
    <source>
        <dbReference type="ARBA" id="ARBA00022692"/>
    </source>
</evidence>
<accession>W0DQS9</accession>
<evidence type="ECO:0000256" key="1">
    <source>
        <dbReference type="ARBA" id="ARBA00004651"/>
    </source>
</evidence>
<evidence type="ECO:0000259" key="12">
    <source>
        <dbReference type="PROSITE" id="PS50111"/>
    </source>
</evidence>
<dbReference type="InParanoid" id="W0DQS9"/>
<keyword evidence="4" id="KW-0145">Chemotaxis</keyword>
<feature type="domain" description="Methyl-accepting transducer" evidence="12">
    <location>
        <begin position="170"/>
        <end position="265"/>
    </location>
</feature>
<dbReference type="PROSITE" id="PS50111">
    <property type="entry name" value="CHEMOTAXIS_TRANSDUC_2"/>
    <property type="match status" value="1"/>
</dbReference>
<dbReference type="InterPro" id="IPR004090">
    <property type="entry name" value="Chemotax_Me-accpt_rcpt"/>
</dbReference>
<dbReference type="RefSeq" id="WP_006459249.1">
    <property type="nucleotide sequence ID" value="NZ_CP007030.1"/>
</dbReference>
<dbReference type="PRINTS" id="PR00260">
    <property type="entry name" value="CHEMTRNSDUCR"/>
</dbReference>
<dbReference type="eggNOG" id="COG0840">
    <property type="taxonomic scope" value="Bacteria"/>
</dbReference>
<evidence type="ECO:0000256" key="6">
    <source>
        <dbReference type="ARBA" id="ARBA00022989"/>
    </source>
</evidence>
<dbReference type="SUPFAM" id="SSF58104">
    <property type="entry name" value="Methyl-accepting chemotaxis protein (MCP) signaling domain"/>
    <property type="match status" value="1"/>
</dbReference>
<dbReference type="Proteomes" id="UP000005380">
    <property type="component" value="Chromosome"/>
</dbReference>
<dbReference type="GO" id="GO:0004888">
    <property type="term" value="F:transmembrane signaling receptor activity"/>
    <property type="evidence" value="ECO:0007669"/>
    <property type="project" value="InterPro"/>
</dbReference>
<keyword evidence="2" id="KW-1003">Cell membrane</keyword>
<gene>
    <name evidence="13" type="ORF">THIAE_03530</name>
</gene>
<evidence type="ECO:0000256" key="9">
    <source>
        <dbReference type="ARBA" id="ARBA00029447"/>
    </source>
</evidence>
<keyword evidence="8 10" id="KW-0807">Transducer</keyword>
<dbReference type="PANTHER" id="PTHR32089:SF39">
    <property type="entry name" value="METHYL-ACCEPTING CHEMOTAXIS PROTEIN HLYB"/>
    <property type="match status" value="1"/>
</dbReference>
<evidence type="ECO:0000256" key="7">
    <source>
        <dbReference type="ARBA" id="ARBA00023136"/>
    </source>
</evidence>
<comment type="similarity">
    <text evidence="9">Belongs to the methyl-accepting chemotaxis (MCP) protein family.</text>
</comment>
<evidence type="ECO:0000256" key="4">
    <source>
        <dbReference type="ARBA" id="ARBA00022500"/>
    </source>
</evidence>
<keyword evidence="6 11" id="KW-1133">Transmembrane helix</keyword>
<dbReference type="STRING" id="717772.THIAE_03530"/>
<keyword evidence="14" id="KW-1185">Reference proteome</keyword>
<feature type="transmembrane region" description="Helical" evidence="11">
    <location>
        <begin position="7"/>
        <end position="24"/>
    </location>
</feature>
<evidence type="ECO:0000256" key="10">
    <source>
        <dbReference type="PROSITE-ProRule" id="PRU00284"/>
    </source>
</evidence>
<comment type="subcellular location">
    <subcellularLocation>
        <location evidence="1">Cell membrane</location>
        <topology evidence="1">Multi-pass membrane protein</topology>
    </subcellularLocation>
</comment>